<dbReference type="GO" id="GO:0048288">
    <property type="term" value="P:nuclear membrane fusion involved in karyogamy"/>
    <property type="evidence" value="ECO:0007669"/>
    <property type="project" value="InterPro"/>
</dbReference>
<keyword evidence="7" id="KW-0732">Signal</keyword>
<evidence type="ECO:0000256" key="11">
    <source>
        <dbReference type="ARBA" id="ARBA00023180"/>
    </source>
</evidence>
<feature type="transmembrane region" description="Helical" evidence="13">
    <location>
        <begin position="481"/>
        <end position="502"/>
    </location>
</feature>
<dbReference type="OrthoDB" id="5311848at2759"/>
<feature type="transmembrane region" description="Helical" evidence="13">
    <location>
        <begin position="412"/>
        <end position="430"/>
    </location>
</feature>
<evidence type="ECO:0000256" key="2">
    <source>
        <dbReference type="ARBA" id="ARBA00004126"/>
    </source>
</evidence>
<evidence type="ECO:0000313" key="14">
    <source>
        <dbReference type="EMBL" id="TKA26884.1"/>
    </source>
</evidence>
<comment type="function">
    <text evidence="1">Required for nuclear membrane fusion during karyogamy.</text>
</comment>
<dbReference type="AlphaFoldDB" id="A0A4U0TX36"/>
<dbReference type="GO" id="GO:0031965">
    <property type="term" value="C:nuclear membrane"/>
    <property type="evidence" value="ECO:0007669"/>
    <property type="project" value="UniProtKB-SubCell"/>
</dbReference>
<dbReference type="PANTHER" id="PTHR28012:SF1">
    <property type="entry name" value="NUCLEAR FUSION PROTEIN KAR5"/>
    <property type="match status" value="1"/>
</dbReference>
<evidence type="ECO:0000256" key="7">
    <source>
        <dbReference type="ARBA" id="ARBA00022729"/>
    </source>
</evidence>
<evidence type="ECO:0000256" key="8">
    <source>
        <dbReference type="ARBA" id="ARBA00022824"/>
    </source>
</evidence>
<gene>
    <name evidence="14" type="ORF">B0A50_04330</name>
</gene>
<keyword evidence="11" id="KW-0325">Glycoprotein</keyword>
<dbReference type="Proteomes" id="UP000308549">
    <property type="component" value="Unassembled WGS sequence"/>
</dbReference>
<comment type="subcellular location">
    <subcellularLocation>
        <location evidence="3">Endoplasmic reticulum membrane</location>
    </subcellularLocation>
    <subcellularLocation>
        <location evidence="2">Nucleus membrane</location>
    </subcellularLocation>
</comment>
<keyword evidence="9 13" id="KW-1133">Transmembrane helix</keyword>
<reference evidence="14 15" key="1">
    <citation type="submission" date="2017-03" db="EMBL/GenBank/DDBJ databases">
        <title>Genomes of endolithic fungi from Antarctica.</title>
        <authorList>
            <person name="Coleine C."/>
            <person name="Masonjones S."/>
            <person name="Stajich J.E."/>
        </authorList>
    </citation>
    <scope>NUCLEOTIDE SEQUENCE [LARGE SCALE GENOMIC DNA]</scope>
    <source>
        <strain evidence="14 15">CCFEE 6315</strain>
    </source>
</reference>
<feature type="transmembrane region" description="Helical" evidence="13">
    <location>
        <begin position="437"/>
        <end position="458"/>
    </location>
</feature>
<keyword evidence="6 13" id="KW-0812">Transmembrane</keyword>
<evidence type="ECO:0000256" key="4">
    <source>
        <dbReference type="ARBA" id="ARBA00010473"/>
    </source>
</evidence>
<evidence type="ECO:0000256" key="6">
    <source>
        <dbReference type="ARBA" id="ARBA00022692"/>
    </source>
</evidence>
<dbReference type="GO" id="GO:0000742">
    <property type="term" value="P:karyogamy involved in conjugation with cellular fusion"/>
    <property type="evidence" value="ECO:0007669"/>
    <property type="project" value="InterPro"/>
</dbReference>
<keyword evidence="8" id="KW-0256">Endoplasmic reticulum</keyword>
<proteinExistence type="inferred from homology"/>
<protein>
    <recommendedName>
        <fullName evidence="16">Karyogamy protein 5</fullName>
    </recommendedName>
</protein>
<keyword evidence="10 13" id="KW-0472">Membrane</keyword>
<evidence type="ECO:0000256" key="13">
    <source>
        <dbReference type="SAM" id="Phobius"/>
    </source>
</evidence>
<comment type="similarity">
    <text evidence="4">Belongs to the KAR5 family.</text>
</comment>
<comment type="caution">
    <text evidence="14">The sequence shown here is derived from an EMBL/GenBank/DDBJ whole genome shotgun (WGS) entry which is preliminary data.</text>
</comment>
<evidence type="ECO:0000256" key="3">
    <source>
        <dbReference type="ARBA" id="ARBA00004586"/>
    </source>
</evidence>
<keyword evidence="15" id="KW-1185">Reference proteome</keyword>
<evidence type="ECO:0008006" key="16">
    <source>
        <dbReference type="Google" id="ProtNLM"/>
    </source>
</evidence>
<evidence type="ECO:0000256" key="5">
    <source>
        <dbReference type="ARBA" id="ARBA00022459"/>
    </source>
</evidence>
<evidence type="ECO:0000256" key="12">
    <source>
        <dbReference type="ARBA" id="ARBA00023242"/>
    </source>
</evidence>
<sequence>MLLPLFIARGTLASQSDRLALEPTLPTDDLGEMIISSLPDSIKTSLDVVKNLKTKPSCVKVASAELFHSCATIRDPTTGDDSGPSRSTEGLLEGEMNAYGARLAVCELSVVPELVPRACRDFIPSTATTKRSSFAGWLTGNKFSKPQPLYPEYDQRTQAQLRQCTLGLSANPSAWTSYSNAKQSARFMCHAMRGELERDQAVEMHKALNSVLGDTMNAFMSSKEEWEEFRVGFNELAVHMRQSHLDLVQDDEQRRQEAGVLWAAWEARMRADLEELSARISGIQHNAVQASNDLTTNNRDFQQAFQQAHQQLDGLSNHQDELIQAADTRFVTFVEYLQEMIDQSVMQGIIKANNNLEATSSLISSMSMNLTELGQELEKLKGTAEVAEQLHSVIKSASDLFMVDLAGTLKRATTVCMCAALITLFSFGIWNKFVGIIGSVCGSIGTGFLLASVVVSYGDLTGLTAYIPDLAHMPTQSTTEILGVAAFVVAALMFGVICRLLMKCWRPRHRPAKPRPYNARDLIPQDMKFRLPINDPRRMAALAEPGRAGSGGGVTFKRWDV</sequence>
<keyword evidence="5" id="KW-0415">Karyogamy</keyword>
<evidence type="ECO:0000256" key="1">
    <source>
        <dbReference type="ARBA" id="ARBA00003389"/>
    </source>
</evidence>
<keyword evidence="12" id="KW-0539">Nucleus</keyword>
<evidence type="ECO:0000313" key="15">
    <source>
        <dbReference type="Proteomes" id="UP000308549"/>
    </source>
</evidence>
<organism evidence="14 15">
    <name type="scientific">Salinomyces thailandicus</name>
    <dbReference type="NCBI Taxonomy" id="706561"/>
    <lineage>
        <taxon>Eukaryota</taxon>
        <taxon>Fungi</taxon>
        <taxon>Dikarya</taxon>
        <taxon>Ascomycota</taxon>
        <taxon>Pezizomycotina</taxon>
        <taxon>Dothideomycetes</taxon>
        <taxon>Dothideomycetidae</taxon>
        <taxon>Mycosphaerellales</taxon>
        <taxon>Teratosphaeriaceae</taxon>
        <taxon>Salinomyces</taxon>
    </lineage>
</organism>
<evidence type="ECO:0000256" key="9">
    <source>
        <dbReference type="ARBA" id="ARBA00022989"/>
    </source>
</evidence>
<dbReference type="PANTHER" id="PTHR28012">
    <property type="entry name" value="NUCLEAR FUSION PROTEIN KAR5"/>
    <property type="match status" value="1"/>
</dbReference>
<accession>A0A4U0TX36</accession>
<dbReference type="GO" id="GO:0005789">
    <property type="term" value="C:endoplasmic reticulum membrane"/>
    <property type="evidence" value="ECO:0007669"/>
    <property type="project" value="UniProtKB-SubCell"/>
</dbReference>
<name>A0A4U0TX36_9PEZI</name>
<dbReference type="EMBL" id="NAJL01000026">
    <property type="protein sequence ID" value="TKA26884.1"/>
    <property type="molecule type" value="Genomic_DNA"/>
</dbReference>
<dbReference type="InterPro" id="IPR007292">
    <property type="entry name" value="Nuclear_fusion_Kar5"/>
</dbReference>
<evidence type="ECO:0000256" key="10">
    <source>
        <dbReference type="ARBA" id="ARBA00023136"/>
    </source>
</evidence>